<dbReference type="GO" id="GO:0005739">
    <property type="term" value="C:mitochondrion"/>
    <property type="evidence" value="ECO:0007669"/>
    <property type="project" value="InterPro"/>
</dbReference>
<name>A0A9P6UYN4_9FUNG</name>
<proteinExistence type="predicted"/>
<dbReference type="PANTHER" id="PTHR12840:SF1">
    <property type="entry name" value="NADH DEHYDROGENASE [UBIQUINONE] 1 BETA SUBCOMPLEX SUBUNIT 8, MITOCHONDRIAL"/>
    <property type="match status" value="1"/>
</dbReference>
<evidence type="ECO:0000313" key="3">
    <source>
        <dbReference type="Proteomes" id="UP000738325"/>
    </source>
</evidence>
<feature type="compositionally biased region" description="Low complexity" evidence="1">
    <location>
        <begin position="18"/>
        <end position="37"/>
    </location>
</feature>
<evidence type="ECO:0000313" key="2">
    <source>
        <dbReference type="EMBL" id="KAG0326420.1"/>
    </source>
</evidence>
<dbReference type="Proteomes" id="UP000738325">
    <property type="component" value="Unassembled WGS sequence"/>
</dbReference>
<dbReference type="PANTHER" id="PTHR12840">
    <property type="entry name" value="NADH-UBIQUINONE OXIDOREDUCTASE ASHI SUBUNIT"/>
    <property type="match status" value="1"/>
</dbReference>
<accession>A0A9P6UYN4</accession>
<dbReference type="AlphaFoldDB" id="A0A9P6UYN4"/>
<dbReference type="InterPro" id="IPR008699">
    <property type="entry name" value="NDUFB8"/>
</dbReference>
<reference evidence="2" key="1">
    <citation type="journal article" date="2020" name="Fungal Divers.">
        <title>Resolving the Mortierellaceae phylogeny through synthesis of multi-gene phylogenetics and phylogenomics.</title>
        <authorList>
            <person name="Vandepol N."/>
            <person name="Liber J."/>
            <person name="Desiro A."/>
            <person name="Na H."/>
            <person name="Kennedy M."/>
            <person name="Barry K."/>
            <person name="Grigoriev I.V."/>
            <person name="Miller A.N."/>
            <person name="O'Donnell K."/>
            <person name="Stajich J.E."/>
            <person name="Bonito G."/>
        </authorList>
    </citation>
    <scope>NUCLEOTIDE SEQUENCE</scope>
    <source>
        <strain evidence="2">REB-010B</strain>
    </source>
</reference>
<keyword evidence="3" id="KW-1185">Reference proteome</keyword>
<feature type="region of interest" description="Disordered" evidence="1">
    <location>
        <begin position="18"/>
        <end position="61"/>
    </location>
</feature>
<comment type="caution">
    <text evidence="2">The sequence shown here is derived from an EMBL/GenBank/DDBJ whole genome shotgun (WGS) entry which is preliminary data.</text>
</comment>
<dbReference type="EMBL" id="JAAAIP010000082">
    <property type="protein sequence ID" value="KAG0326420.1"/>
    <property type="molecule type" value="Genomic_DNA"/>
</dbReference>
<organism evidence="2 3">
    <name type="scientific">Dissophora globulifera</name>
    <dbReference type="NCBI Taxonomy" id="979702"/>
    <lineage>
        <taxon>Eukaryota</taxon>
        <taxon>Fungi</taxon>
        <taxon>Fungi incertae sedis</taxon>
        <taxon>Mucoromycota</taxon>
        <taxon>Mortierellomycotina</taxon>
        <taxon>Mortierellomycetes</taxon>
        <taxon>Mortierellales</taxon>
        <taxon>Mortierellaceae</taxon>
        <taxon>Dissophora</taxon>
    </lineage>
</organism>
<dbReference type="OrthoDB" id="2014058at2759"/>
<sequence length="182" mass="19627">MLPATRPLVRRATQALATRAAASSSTRPAAAAYSSASVNGHNKHDPAIPGDSTGYLPGDKITGDTQIGSYPNLPMYNQQFRDPAGGWWDPQDRRNFGETVPEEDDVLNIWSPDVWAFPAGLGAKRLLTAAIAFLGFGYLVNETKATPHFERRSYPNGLLAELGVDASDEVMVAKRGARVAEE</sequence>
<evidence type="ECO:0000256" key="1">
    <source>
        <dbReference type="SAM" id="MobiDB-lite"/>
    </source>
</evidence>
<gene>
    <name evidence="2" type="ORF">BGZ99_009561</name>
</gene>
<dbReference type="Pfam" id="PF05821">
    <property type="entry name" value="NDUF_B8"/>
    <property type="match status" value="1"/>
</dbReference>
<protein>
    <submittedName>
        <fullName evidence="2">Uncharacterized protein</fullName>
    </submittedName>
</protein>